<dbReference type="EMBL" id="CAWUFR010000247">
    <property type="protein sequence ID" value="CAK6974064.1"/>
    <property type="molecule type" value="Genomic_DNA"/>
</dbReference>
<evidence type="ECO:0000313" key="2">
    <source>
        <dbReference type="Proteomes" id="UP001314229"/>
    </source>
</evidence>
<gene>
    <name evidence="1" type="ORF">FSCOSCO3_A009151</name>
</gene>
<accession>A0AAV1PQY2</accession>
<comment type="caution">
    <text evidence="1">The sequence shown here is derived from an EMBL/GenBank/DDBJ whole genome shotgun (WGS) entry which is preliminary data.</text>
</comment>
<sequence length="106" mass="11898">VKKAKAPLAGSQLTHSTAQYFHGDVSTFTVGSDKHVPSRVSTMDESEIVPRGELSCTNSNPVLPDDYRLLQQPVVDALIKRCRAEGDMRFGTSWSRYEFWNLINIK</sequence>
<keyword evidence="2" id="KW-1185">Reference proteome</keyword>
<proteinExistence type="predicted"/>
<protein>
    <submittedName>
        <fullName evidence="1">Uncharacterized protein</fullName>
    </submittedName>
</protein>
<dbReference type="AlphaFoldDB" id="A0AAV1PQY2"/>
<reference evidence="1 2" key="1">
    <citation type="submission" date="2024-01" db="EMBL/GenBank/DDBJ databases">
        <authorList>
            <person name="Alioto T."/>
            <person name="Alioto T."/>
            <person name="Gomez Garrido J."/>
        </authorList>
    </citation>
    <scope>NUCLEOTIDE SEQUENCE [LARGE SCALE GENOMIC DNA]</scope>
</reference>
<name>A0AAV1PQY2_SCOSC</name>
<organism evidence="1 2">
    <name type="scientific">Scomber scombrus</name>
    <name type="common">Atlantic mackerel</name>
    <name type="synonym">Scomber vernalis</name>
    <dbReference type="NCBI Taxonomy" id="13677"/>
    <lineage>
        <taxon>Eukaryota</taxon>
        <taxon>Metazoa</taxon>
        <taxon>Chordata</taxon>
        <taxon>Craniata</taxon>
        <taxon>Vertebrata</taxon>
        <taxon>Euteleostomi</taxon>
        <taxon>Actinopterygii</taxon>
        <taxon>Neopterygii</taxon>
        <taxon>Teleostei</taxon>
        <taxon>Neoteleostei</taxon>
        <taxon>Acanthomorphata</taxon>
        <taxon>Pelagiaria</taxon>
        <taxon>Scombriformes</taxon>
        <taxon>Scombridae</taxon>
        <taxon>Scomber</taxon>
    </lineage>
</organism>
<dbReference type="Proteomes" id="UP001314229">
    <property type="component" value="Unassembled WGS sequence"/>
</dbReference>
<feature type="non-terminal residue" evidence="1">
    <location>
        <position position="106"/>
    </location>
</feature>
<evidence type="ECO:0000313" key="1">
    <source>
        <dbReference type="EMBL" id="CAK6974064.1"/>
    </source>
</evidence>
<feature type="non-terminal residue" evidence="1">
    <location>
        <position position="1"/>
    </location>
</feature>